<dbReference type="EMBL" id="CP028901">
    <property type="protein sequence ID" value="AWB34324.1"/>
    <property type="molecule type" value="Genomic_DNA"/>
</dbReference>
<evidence type="ECO:0000313" key="1">
    <source>
        <dbReference type="EMBL" id="AWB34324.1"/>
    </source>
</evidence>
<organism evidence="1 2">
    <name type="scientific">Orrella marina</name>
    <dbReference type="NCBI Taxonomy" id="2163011"/>
    <lineage>
        <taxon>Bacteria</taxon>
        <taxon>Pseudomonadati</taxon>
        <taxon>Pseudomonadota</taxon>
        <taxon>Betaproteobacteria</taxon>
        <taxon>Burkholderiales</taxon>
        <taxon>Alcaligenaceae</taxon>
        <taxon>Orrella</taxon>
    </lineage>
</organism>
<proteinExistence type="predicted"/>
<dbReference type="RefSeq" id="WP_108621740.1">
    <property type="nucleotide sequence ID" value="NZ_CP028901.1"/>
</dbReference>
<dbReference type="PROSITE" id="PS51257">
    <property type="entry name" value="PROKAR_LIPOPROTEIN"/>
    <property type="match status" value="1"/>
</dbReference>
<dbReference type="AlphaFoldDB" id="A0A2R4XKM1"/>
<dbReference type="Proteomes" id="UP000244571">
    <property type="component" value="Chromosome"/>
</dbReference>
<gene>
    <name evidence="1" type="ORF">DBV39_12100</name>
</gene>
<evidence type="ECO:0008006" key="3">
    <source>
        <dbReference type="Google" id="ProtNLM"/>
    </source>
</evidence>
<dbReference type="KEGG" id="boz:DBV39_12100"/>
<keyword evidence="2" id="KW-1185">Reference proteome</keyword>
<dbReference type="OrthoDB" id="5439561at2"/>
<evidence type="ECO:0000313" key="2">
    <source>
        <dbReference type="Proteomes" id="UP000244571"/>
    </source>
</evidence>
<name>A0A2R4XKM1_9BURK</name>
<protein>
    <recommendedName>
        <fullName evidence="3">AsmA family protein</fullName>
    </recommendedName>
</protein>
<reference evidence="1 2" key="1">
    <citation type="submission" date="2018-04" db="EMBL/GenBank/DDBJ databases">
        <title>Bordetella sp. HZ20 isolated from seawater.</title>
        <authorList>
            <person name="Sun C."/>
        </authorList>
    </citation>
    <scope>NUCLEOTIDE SEQUENCE [LARGE SCALE GENOMIC DNA]</scope>
    <source>
        <strain evidence="1 2">HZ20</strain>
    </source>
</reference>
<accession>A0A2R4XKM1</accession>
<sequence length="347" mass="37498">MTKWLLSLLGGVILLALGACLLVLVTIKTSTGAGWMLERALRATVDPDIEVRGSVDVDLLPMMTVRASGLVAPANLGRVPQACLADTGVKEDPVHIGAQRVEWVLDWQSLFTGKILFPVVQLDELRIMQGLPRGDQATGDQEGLLKSLQGWLASRDTGWMSQHAELQVDELTINGLTWQQCDASRGLEMLVQARKAAGAFNLKARSDADDEASLGLTYATGQVRFESDDLSVGESFLNAGLSRWLRESNYLDGDALQVETVRGQWELESGVATLTSFLLVGAGPNVELVSGEVDLNNQTVSFLFDVDTQRSGQGLTVPGVNIILRRSKLPVSVTGDWHHPAVVVGQE</sequence>